<name>A0AAW1NWG2_9CHLO</name>
<dbReference type="PANTHER" id="PTHR34598">
    <property type="entry name" value="BLL6449 PROTEIN"/>
    <property type="match status" value="1"/>
</dbReference>
<dbReference type="EMBL" id="JALJOQ010000075">
    <property type="protein sequence ID" value="KAK9801865.1"/>
    <property type="molecule type" value="Genomic_DNA"/>
</dbReference>
<organism evidence="2 3">
    <name type="scientific">Symbiochloris irregularis</name>
    <dbReference type="NCBI Taxonomy" id="706552"/>
    <lineage>
        <taxon>Eukaryota</taxon>
        <taxon>Viridiplantae</taxon>
        <taxon>Chlorophyta</taxon>
        <taxon>core chlorophytes</taxon>
        <taxon>Trebouxiophyceae</taxon>
        <taxon>Trebouxiales</taxon>
        <taxon>Trebouxiaceae</taxon>
        <taxon>Symbiochloris</taxon>
    </lineage>
</organism>
<proteinExistence type="inferred from homology"/>
<accession>A0AAW1NWG2</accession>
<protein>
    <recommendedName>
        <fullName evidence="4">Methyltransferase</fullName>
    </recommendedName>
</protein>
<evidence type="ECO:0000256" key="1">
    <source>
        <dbReference type="ARBA" id="ARBA00023604"/>
    </source>
</evidence>
<dbReference type="Proteomes" id="UP001465755">
    <property type="component" value="Unassembled WGS sequence"/>
</dbReference>
<dbReference type="PANTHER" id="PTHR34598:SF3">
    <property type="entry name" value="OXIDOREDUCTASE AN1597"/>
    <property type="match status" value="1"/>
</dbReference>
<dbReference type="AlphaFoldDB" id="A0AAW1NWG2"/>
<dbReference type="GO" id="GO:0016491">
    <property type="term" value="F:oxidoreductase activity"/>
    <property type="evidence" value="ECO:0007669"/>
    <property type="project" value="InterPro"/>
</dbReference>
<reference evidence="2 3" key="1">
    <citation type="journal article" date="2024" name="Nat. Commun.">
        <title>Phylogenomics reveals the evolutionary origins of lichenization in chlorophyte algae.</title>
        <authorList>
            <person name="Puginier C."/>
            <person name="Libourel C."/>
            <person name="Otte J."/>
            <person name="Skaloud P."/>
            <person name="Haon M."/>
            <person name="Grisel S."/>
            <person name="Petersen M."/>
            <person name="Berrin J.G."/>
            <person name="Delaux P.M."/>
            <person name="Dal Grande F."/>
            <person name="Keller J."/>
        </authorList>
    </citation>
    <scope>NUCLEOTIDE SEQUENCE [LARGE SCALE GENOMIC DNA]</scope>
    <source>
        <strain evidence="2 3">SAG 2036</strain>
    </source>
</reference>
<comment type="similarity">
    <text evidence="1">Belongs to the asaB hydroxylase/desaturase family.</text>
</comment>
<evidence type="ECO:0000313" key="2">
    <source>
        <dbReference type="EMBL" id="KAK9801865.1"/>
    </source>
</evidence>
<comment type="caution">
    <text evidence="2">The sequence shown here is derived from an EMBL/GenBank/DDBJ whole genome shotgun (WGS) entry which is preliminary data.</text>
</comment>
<sequence length="318" mass="36459">MNRLVRWGCPREGCELRTYCSITSSRMMSTDMHTLWQTVKAMFNYTKPLPAGEELYQYVYKLPDGSAPNNWEVDPHEMTVHDLKTAQTHFSLQKNGFQLETLRVDEDIDWADDADIRSRYYPAVQQLIQQVSSASRVYIFDHTLRKGTLRDGPGSGQSRTPVSKVHVDYNTVSGPDRLRAVMPPDEAAALSKRPFAVIQVWRPIKGPIQESPLGMIDASTVDKQDYIDLRLQFESRTGFNYALKHNPAHQWYYAKGMDTDEAYVFKCYDSRSGRVRFTPHSGFEDPTTPAGAPPRESIEIRAYAFWEHEAEQPIAREL</sequence>
<gene>
    <name evidence="2" type="ORF">WJX73_003589</name>
</gene>
<evidence type="ECO:0000313" key="3">
    <source>
        <dbReference type="Proteomes" id="UP001465755"/>
    </source>
</evidence>
<dbReference type="InterPro" id="IPR044053">
    <property type="entry name" value="AsaB-like"/>
</dbReference>
<keyword evidence="3" id="KW-1185">Reference proteome</keyword>
<evidence type="ECO:0008006" key="4">
    <source>
        <dbReference type="Google" id="ProtNLM"/>
    </source>
</evidence>
<dbReference type="NCBIfam" id="NF041278">
    <property type="entry name" value="CmcJ_NvfI_EfuI"/>
    <property type="match status" value="1"/>
</dbReference>